<gene>
    <name evidence="2" type="ORF">RJT34_15851</name>
</gene>
<evidence type="ECO:0000313" key="2">
    <source>
        <dbReference type="EMBL" id="KAK7292991.1"/>
    </source>
</evidence>
<evidence type="ECO:0000256" key="1">
    <source>
        <dbReference type="SAM" id="Phobius"/>
    </source>
</evidence>
<dbReference type="AlphaFoldDB" id="A0AAN9J7D0"/>
<keyword evidence="1" id="KW-1133">Transmembrane helix</keyword>
<dbReference type="EMBL" id="JAYKXN010000004">
    <property type="protein sequence ID" value="KAK7292991.1"/>
    <property type="molecule type" value="Genomic_DNA"/>
</dbReference>
<accession>A0AAN9J7D0</accession>
<comment type="caution">
    <text evidence="2">The sequence shown here is derived from an EMBL/GenBank/DDBJ whole genome shotgun (WGS) entry which is preliminary data.</text>
</comment>
<dbReference type="Proteomes" id="UP001359559">
    <property type="component" value="Unassembled WGS sequence"/>
</dbReference>
<keyword evidence="1" id="KW-0472">Membrane</keyword>
<name>A0AAN9J7D0_CLITE</name>
<feature type="transmembrane region" description="Helical" evidence="1">
    <location>
        <begin position="16"/>
        <end position="37"/>
    </location>
</feature>
<protein>
    <submittedName>
        <fullName evidence="2">Uncharacterized protein</fullName>
    </submittedName>
</protein>
<proteinExistence type="predicted"/>
<sequence length="66" mass="7170">MDVSPPLPLTLLPTNIIIVVTTTISTTTAIITIAITLSSSLPHQYCMILVDRCTLHFHLCLAPILL</sequence>
<keyword evidence="1" id="KW-0812">Transmembrane</keyword>
<reference evidence="2 3" key="1">
    <citation type="submission" date="2024-01" db="EMBL/GenBank/DDBJ databases">
        <title>The genomes of 5 underutilized Papilionoideae crops provide insights into root nodulation and disease resistance.</title>
        <authorList>
            <person name="Yuan L."/>
        </authorList>
    </citation>
    <scope>NUCLEOTIDE SEQUENCE [LARGE SCALE GENOMIC DNA]</scope>
    <source>
        <strain evidence="2">LY-2023</strain>
        <tissue evidence="2">Leaf</tissue>
    </source>
</reference>
<evidence type="ECO:0000313" key="3">
    <source>
        <dbReference type="Proteomes" id="UP001359559"/>
    </source>
</evidence>
<keyword evidence="3" id="KW-1185">Reference proteome</keyword>
<organism evidence="2 3">
    <name type="scientific">Clitoria ternatea</name>
    <name type="common">Butterfly pea</name>
    <dbReference type="NCBI Taxonomy" id="43366"/>
    <lineage>
        <taxon>Eukaryota</taxon>
        <taxon>Viridiplantae</taxon>
        <taxon>Streptophyta</taxon>
        <taxon>Embryophyta</taxon>
        <taxon>Tracheophyta</taxon>
        <taxon>Spermatophyta</taxon>
        <taxon>Magnoliopsida</taxon>
        <taxon>eudicotyledons</taxon>
        <taxon>Gunneridae</taxon>
        <taxon>Pentapetalae</taxon>
        <taxon>rosids</taxon>
        <taxon>fabids</taxon>
        <taxon>Fabales</taxon>
        <taxon>Fabaceae</taxon>
        <taxon>Papilionoideae</taxon>
        <taxon>50 kb inversion clade</taxon>
        <taxon>NPAAA clade</taxon>
        <taxon>indigoferoid/millettioid clade</taxon>
        <taxon>Phaseoleae</taxon>
        <taxon>Clitoria</taxon>
    </lineage>
</organism>